<comment type="caution">
    <text evidence="6">The sequence shown here is derived from an EMBL/GenBank/DDBJ whole genome shotgun (WGS) entry which is preliminary data.</text>
</comment>
<name>A0A4R5TR72_9GAMM</name>
<keyword evidence="1" id="KW-0805">Transcription regulation</keyword>
<dbReference type="InterPro" id="IPR001647">
    <property type="entry name" value="HTH_TetR"/>
</dbReference>
<evidence type="ECO:0000313" key="7">
    <source>
        <dbReference type="Proteomes" id="UP000294796"/>
    </source>
</evidence>
<dbReference type="Gene3D" id="1.10.357.10">
    <property type="entry name" value="Tetracycline Repressor, domain 2"/>
    <property type="match status" value="1"/>
</dbReference>
<dbReference type="InterPro" id="IPR009057">
    <property type="entry name" value="Homeodomain-like_sf"/>
</dbReference>
<gene>
    <name evidence="6" type="ORF">E2F46_10340</name>
</gene>
<accession>A0A4R5TR72</accession>
<dbReference type="EMBL" id="SMTF01000008">
    <property type="protein sequence ID" value="TDK23322.1"/>
    <property type="molecule type" value="Genomic_DNA"/>
</dbReference>
<dbReference type="SUPFAM" id="SSF46689">
    <property type="entry name" value="Homeodomain-like"/>
    <property type="match status" value="1"/>
</dbReference>
<dbReference type="InterPro" id="IPR011075">
    <property type="entry name" value="TetR_C"/>
</dbReference>
<dbReference type="Pfam" id="PF16925">
    <property type="entry name" value="TetR_C_13"/>
    <property type="match status" value="1"/>
</dbReference>
<evidence type="ECO:0000259" key="5">
    <source>
        <dbReference type="PROSITE" id="PS50977"/>
    </source>
</evidence>
<reference evidence="6 7" key="1">
    <citation type="submission" date="2019-03" db="EMBL/GenBank/DDBJ databases">
        <title>Luteimonas zhaokaii sp.nov., isolated from the rectal contents of Plateau pika in Yushu, Qinghai Province, China.</title>
        <authorList>
            <person name="Zhang G."/>
        </authorList>
    </citation>
    <scope>NUCLEOTIDE SEQUENCE [LARGE SCALE GENOMIC DNA]</scope>
    <source>
        <strain evidence="6 7">B9</strain>
    </source>
</reference>
<organism evidence="6 7">
    <name type="scientific">Luteimonas aestuarii</name>
    <dbReference type="NCBI Taxonomy" id="453837"/>
    <lineage>
        <taxon>Bacteria</taxon>
        <taxon>Pseudomonadati</taxon>
        <taxon>Pseudomonadota</taxon>
        <taxon>Gammaproteobacteria</taxon>
        <taxon>Lysobacterales</taxon>
        <taxon>Lysobacteraceae</taxon>
        <taxon>Luteimonas</taxon>
    </lineage>
</organism>
<feature type="domain" description="HTH tetR-type" evidence="5">
    <location>
        <begin position="11"/>
        <end position="71"/>
    </location>
</feature>
<dbReference type="SUPFAM" id="SSF48498">
    <property type="entry name" value="Tetracyclin repressor-like, C-terminal domain"/>
    <property type="match status" value="1"/>
</dbReference>
<keyword evidence="7" id="KW-1185">Reference proteome</keyword>
<dbReference type="OrthoDB" id="326421at2"/>
<dbReference type="PANTHER" id="PTHR47506">
    <property type="entry name" value="TRANSCRIPTIONAL REGULATORY PROTEIN"/>
    <property type="match status" value="1"/>
</dbReference>
<sequence length="203" mass="22225">MMMSPSPTKGATTREAILARSYSLACVAGLEGLTIGALAAQVGMSKSGVFAHFGSREELQLATLDLAGERFVGHVLVPALRERRGLPRLRAIMANWFDWVRHEEDGGCLFLAAASEYDDRPGPIRDRLLQHEVDWREQLARSVQLAVDAGELAKGTDTMQVAFELYGIALMIHHDAGLTGYAEAAERGLRAFDRLIRSYSPNA</sequence>
<dbReference type="InterPro" id="IPR036271">
    <property type="entry name" value="Tet_transcr_reg_TetR-rel_C_sf"/>
</dbReference>
<dbReference type="Proteomes" id="UP000294796">
    <property type="component" value="Unassembled WGS sequence"/>
</dbReference>
<evidence type="ECO:0000256" key="4">
    <source>
        <dbReference type="PROSITE-ProRule" id="PRU00335"/>
    </source>
</evidence>
<feature type="DNA-binding region" description="H-T-H motif" evidence="4">
    <location>
        <begin position="34"/>
        <end position="53"/>
    </location>
</feature>
<dbReference type="PROSITE" id="PS50977">
    <property type="entry name" value="HTH_TETR_2"/>
    <property type="match status" value="1"/>
</dbReference>
<dbReference type="AlphaFoldDB" id="A0A4R5TR72"/>
<dbReference type="Gene3D" id="1.10.10.60">
    <property type="entry name" value="Homeodomain-like"/>
    <property type="match status" value="1"/>
</dbReference>
<protein>
    <submittedName>
        <fullName evidence="6">TetR/AcrR family transcriptional regulator</fullName>
    </submittedName>
</protein>
<evidence type="ECO:0000256" key="3">
    <source>
        <dbReference type="ARBA" id="ARBA00023163"/>
    </source>
</evidence>
<evidence type="ECO:0000256" key="2">
    <source>
        <dbReference type="ARBA" id="ARBA00023125"/>
    </source>
</evidence>
<evidence type="ECO:0000313" key="6">
    <source>
        <dbReference type="EMBL" id="TDK23322.1"/>
    </source>
</evidence>
<proteinExistence type="predicted"/>
<dbReference type="PANTHER" id="PTHR47506:SF6">
    <property type="entry name" value="HTH-TYPE TRANSCRIPTIONAL REPRESSOR NEMR"/>
    <property type="match status" value="1"/>
</dbReference>
<keyword evidence="2 4" id="KW-0238">DNA-binding</keyword>
<dbReference type="GO" id="GO:0003677">
    <property type="term" value="F:DNA binding"/>
    <property type="evidence" value="ECO:0007669"/>
    <property type="project" value="UniProtKB-UniRule"/>
</dbReference>
<keyword evidence="3" id="KW-0804">Transcription</keyword>
<dbReference type="Pfam" id="PF00440">
    <property type="entry name" value="TetR_N"/>
    <property type="match status" value="1"/>
</dbReference>
<evidence type="ECO:0000256" key="1">
    <source>
        <dbReference type="ARBA" id="ARBA00023015"/>
    </source>
</evidence>